<feature type="region of interest" description="Disordered" evidence="1">
    <location>
        <begin position="1"/>
        <end position="39"/>
    </location>
</feature>
<dbReference type="AlphaFoldDB" id="A0AAQ3STF7"/>
<protein>
    <submittedName>
        <fullName evidence="2">Uncharacterized protein</fullName>
    </submittedName>
</protein>
<dbReference type="EMBL" id="CP144746">
    <property type="protein sequence ID" value="WVZ60633.1"/>
    <property type="molecule type" value="Genomic_DNA"/>
</dbReference>
<feature type="compositionally biased region" description="Low complexity" evidence="1">
    <location>
        <begin position="54"/>
        <end position="65"/>
    </location>
</feature>
<gene>
    <name evidence="2" type="ORF">U9M48_010626</name>
</gene>
<organism evidence="2 3">
    <name type="scientific">Paspalum notatum var. saurae</name>
    <dbReference type="NCBI Taxonomy" id="547442"/>
    <lineage>
        <taxon>Eukaryota</taxon>
        <taxon>Viridiplantae</taxon>
        <taxon>Streptophyta</taxon>
        <taxon>Embryophyta</taxon>
        <taxon>Tracheophyta</taxon>
        <taxon>Spermatophyta</taxon>
        <taxon>Magnoliopsida</taxon>
        <taxon>Liliopsida</taxon>
        <taxon>Poales</taxon>
        <taxon>Poaceae</taxon>
        <taxon>PACMAD clade</taxon>
        <taxon>Panicoideae</taxon>
        <taxon>Andropogonodae</taxon>
        <taxon>Paspaleae</taxon>
        <taxon>Paspalinae</taxon>
        <taxon>Paspalum</taxon>
    </lineage>
</organism>
<feature type="compositionally biased region" description="Low complexity" evidence="1">
    <location>
        <begin position="75"/>
        <end position="86"/>
    </location>
</feature>
<accession>A0AAQ3STF7</accession>
<evidence type="ECO:0000256" key="1">
    <source>
        <dbReference type="SAM" id="MobiDB-lite"/>
    </source>
</evidence>
<proteinExistence type="predicted"/>
<evidence type="ECO:0000313" key="2">
    <source>
        <dbReference type="EMBL" id="WVZ60633.1"/>
    </source>
</evidence>
<feature type="compositionally biased region" description="Pro residues" evidence="1">
    <location>
        <begin position="19"/>
        <end position="38"/>
    </location>
</feature>
<evidence type="ECO:0000313" key="3">
    <source>
        <dbReference type="Proteomes" id="UP001341281"/>
    </source>
</evidence>
<dbReference type="Proteomes" id="UP001341281">
    <property type="component" value="Chromosome 02"/>
</dbReference>
<keyword evidence="3" id="KW-1185">Reference proteome</keyword>
<name>A0AAQ3STF7_PASNO</name>
<feature type="region of interest" description="Disordered" evidence="1">
    <location>
        <begin position="54"/>
        <end position="86"/>
    </location>
</feature>
<reference evidence="2 3" key="1">
    <citation type="submission" date="2024-02" db="EMBL/GenBank/DDBJ databases">
        <title>High-quality chromosome-scale genome assembly of Pensacola bahiagrass (Paspalum notatum Flugge var. saurae).</title>
        <authorList>
            <person name="Vega J.M."/>
            <person name="Podio M."/>
            <person name="Orjuela J."/>
            <person name="Siena L.A."/>
            <person name="Pessino S.C."/>
            <person name="Combes M.C."/>
            <person name="Mariac C."/>
            <person name="Albertini E."/>
            <person name="Pupilli F."/>
            <person name="Ortiz J.P.A."/>
            <person name="Leblanc O."/>
        </authorList>
    </citation>
    <scope>NUCLEOTIDE SEQUENCE [LARGE SCALE GENOMIC DNA]</scope>
    <source>
        <strain evidence="2">R1</strain>
        <tissue evidence="2">Leaf</tissue>
    </source>
</reference>
<sequence length="103" mass="10590">MHELEGVWGAAAPAAPSSSRPPTPASLPRPSRSPPPAIPSCRSCSCSGLRWGRGAGTRSAAAGAGTRRERGQVDGGLAEEAMGGAARAWRSERCKKRCHGVRG</sequence>